<evidence type="ECO:0000313" key="5">
    <source>
        <dbReference type="EMBL" id="HGQ63736.1"/>
    </source>
</evidence>
<dbReference type="InterPro" id="IPR028098">
    <property type="entry name" value="Glyco_trans_4-like_N"/>
</dbReference>
<name>A0A7C4JIF2_9CREN</name>
<accession>A0A7C4JIF2</accession>
<dbReference type="AlphaFoldDB" id="A0A7C4JIF2"/>
<feature type="domain" description="Glycosyltransferase subfamily 4-like N-terminal" evidence="3">
    <location>
        <begin position="17"/>
        <end position="171"/>
    </location>
</feature>
<dbReference type="EMBL" id="DTBD01000005">
    <property type="protein sequence ID" value="HGQ63736.1"/>
    <property type="molecule type" value="Genomic_DNA"/>
</dbReference>
<dbReference type="InterPro" id="IPR001296">
    <property type="entry name" value="Glyco_trans_1"/>
</dbReference>
<dbReference type="GO" id="GO:0016757">
    <property type="term" value="F:glycosyltransferase activity"/>
    <property type="evidence" value="ECO:0007669"/>
    <property type="project" value="InterPro"/>
</dbReference>
<proteinExistence type="predicted"/>
<dbReference type="Pfam" id="PF00534">
    <property type="entry name" value="Glycos_transf_1"/>
    <property type="match status" value="1"/>
</dbReference>
<keyword evidence="1 5" id="KW-0808">Transferase</keyword>
<comment type="caution">
    <text evidence="5">The sequence shown here is derived from an EMBL/GenBank/DDBJ whole genome shotgun (WGS) entry which is preliminary data.</text>
</comment>
<dbReference type="Pfam" id="PF13579">
    <property type="entry name" value="Glyco_trans_4_4"/>
    <property type="match status" value="1"/>
</dbReference>
<dbReference type="Gene3D" id="3.40.50.2000">
    <property type="entry name" value="Glycogen Phosphorylase B"/>
    <property type="match status" value="2"/>
</dbReference>
<reference evidence="5" key="1">
    <citation type="journal article" date="2020" name="mSystems">
        <title>Genome- and Community-Level Interaction Insights into Carbon Utilization and Element Cycling Functions of Hydrothermarchaeota in Hydrothermal Sediment.</title>
        <authorList>
            <person name="Zhou Z."/>
            <person name="Liu Y."/>
            <person name="Xu W."/>
            <person name="Pan J."/>
            <person name="Luo Z.H."/>
            <person name="Li M."/>
        </authorList>
    </citation>
    <scope>NUCLEOTIDE SEQUENCE [LARGE SCALE GENOMIC DNA]</scope>
    <source>
        <strain evidence="5">SpSt-637</strain>
        <strain evidence="4">SpSt-667</strain>
    </source>
</reference>
<evidence type="ECO:0000313" key="4">
    <source>
        <dbReference type="EMBL" id="HGQ35575.1"/>
    </source>
</evidence>
<evidence type="ECO:0000259" key="2">
    <source>
        <dbReference type="Pfam" id="PF00534"/>
    </source>
</evidence>
<sequence length="363" mass="41790">MNILWINHRDPRHPNAGGAEVRFREIARRLVKIGHEVTLLCENVNELPPEEVLNGIRIKRIGDKASIHILALKYVSKFGCKYDLIIDDIAHAVPWFSPIVTRTPVVAQIHHVHQEVLYIELPKHIAFFIAKLERTIPKVYSYIITVSRSTKEELISKFGINRKNIFVVPNGIDLTRFKPGPKDSKPTILWIGRIKKYKNLEDLLYAYKMIEYVVKNTQLIVIGTGDYEPRIRELSKKLRIKNIKFLGRVSEEEKIVWMQRAWVVVSTSIVEGWGMTITEAAACGTPAVAYNVPGLRDSIIHMKTGILVEPRNLKELVNAITSLLIDENMRTKLSENAYRYSQRLDWDLIACTFARIIEKIAYR</sequence>
<gene>
    <name evidence="5" type="ORF">ENU08_00595</name>
    <name evidence="4" type="ORF">ENU41_02720</name>
</gene>
<protein>
    <submittedName>
        <fullName evidence="5">Glycosyltransferase family 1 protein</fullName>
    </submittedName>
</protein>
<dbReference type="PANTHER" id="PTHR46401">
    <property type="entry name" value="GLYCOSYLTRANSFERASE WBBK-RELATED"/>
    <property type="match status" value="1"/>
</dbReference>
<dbReference type="SUPFAM" id="SSF53756">
    <property type="entry name" value="UDP-Glycosyltransferase/glycogen phosphorylase"/>
    <property type="match status" value="1"/>
</dbReference>
<feature type="domain" description="Glycosyl transferase family 1" evidence="2">
    <location>
        <begin position="174"/>
        <end position="339"/>
    </location>
</feature>
<dbReference type="EMBL" id="DTCK01000013">
    <property type="protein sequence ID" value="HGQ35575.1"/>
    <property type="molecule type" value="Genomic_DNA"/>
</dbReference>
<evidence type="ECO:0000256" key="1">
    <source>
        <dbReference type="ARBA" id="ARBA00022679"/>
    </source>
</evidence>
<organism evidence="5">
    <name type="scientific">Ignisphaera aggregans</name>
    <dbReference type="NCBI Taxonomy" id="334771"/>
    <lineage>
        <taxon>Archaea</taxon>
        <taxon>Thermoproteota</taxon>
        <taxon>Thermoprotei</taxon>
        <taxon>Desulfurococcales</taxon>
        <taxon>Desulfurococcaceae</taxon>
        <taxon>Ignisphaera</taxon>
    </lineage>
</organism>
<dbReference type="PANTHER" id="PTHR46401:SF2">
    <property type="entry name" value="GLYCOSYLTRANSFERASE WBBK-RELATED"/>
    <property type="match status" value="1"/>
</dbReference>
<dbReference type="CDD" id="cd03801">
    <property type="entry name" value="GT4_PimA-like"/>
    <property type="match status" value="1"/>
</dbReference>
<evidence type="ECO:0000259" key="3">
    <source>
        <dbReference type="Pfam" id="PF13579"/>
    </source>
</evidence>